<organism evidence="4 5">
    <name type="scientific">Crossiella cryophila</name>
    <dbReference type="NCBI Taxonomy" id="43355"/>
    <lineage>
        <taxon>Bacteria</taxon>
        <taxon>Bacillati</taxon>
        <taxon>Actinomycetota</taxon>
        <taxon>Actinomycetes</taxon>
        <taxon>Pseudonocardiales</taxon>
        <taxon>Pseudonocardiaceae</taxon>
        <taxon>Crossiella</taxon>
    </lineage>
</organism>
<feature type="chain" id="PRO_5031026621" evidence="2">
    <location>
        <begin position="26"/>
        <end position="365"/>
    </location>
</feature>
<dbReference type="AlphaFoldDB" id="A0A7W7FTL8"/>
<evidence type="ECO:0000313" key="4">
    <source>
        <dbReference type="EMBL" id="MBB4674949.1"/>
    </source>
</evidence>
<reference evidence="4 5" key="1">
    <citation type="submission" date="2020-08" db="EMBL/GenBank/DDBJ databases">
        <title>Sequencing the genomes of 1000 actinobacteria strains.</title>
        <authorList>
            <person name="Klenk H.-P."/>
        </authorList>
    </citation>
    <scope>NUCLEOTIDE SEQUENCE [LARGE SCALE GENOMIC DNA]</scope>
    <source>
        <strain evidence="4 5">DSM 44230</strain>
    </source>
</reference>
<evidence type="ECO:0000256" key="1">
    <source>
        <dbReference type="SAM" id="MobiDB-lite"/>
    </source>
</evidence>
<dbReference type="EMBL" id="JACHMH010000001">
    <property type="protein sequence ID" value="MBB4674949.1"/>
    <property type="molecule type" value="Genomic_DNA"/>
</dbReference>
<proteinExistence type="predicted"/>
<keyword evidence="5" id="KW-1185">Reference proteome</keyword>
<dbReference type="GO" id="GO:0016158">
    <property type="term" value="F:inositol hexakisphosphate 3-phosphatase activity"/>
    <property type="evidence" value="ECO:0007669"/>
    <property type="project" value="UniProtKB-EC"/>
</dbReference>
<accession>A0A7W7FTL8</accession>
<dbReference type="Pfam" id="PF13449">
    <property type="entry name" value="Phytase-like"/>
    <property type="match status" value="1"/>
</dbReference>
<evidence type="ECO:0000259" key="3">
    <source>
        <dbReference type="Pfam" id="PF13449"/>
    </source>
</evidence>
<feature type="signal peptide" evidence="2">
    <location>
        <begin position="1"/>
        <end position="25"/>
    </location>
</feature>
<gene>
    <name evidence="4" type="ORF">HNR67_001067</name>
</gene>
<dbReference type="Proteomes" id="UP000533598">
    <property type="component" value="Unassembled WGS sequence"/>
</dbReference>
<dbReference type="RefSeq" id="WP_185000999.1">
    <property type="nucleotide sequence ID" value="NZ_BAAAUI010000018.1"/>
</dbReference>
<feature type="domain" description="Phytase-like" evidence="3">
    <location>
        <begin position="48"/>
        <end position="351"/>
    </location>
</feature>
<comment type="caution">
    <text evidence="4">The sequence shown here is derived from an EMBL/GenBank/DDBJ whole genome shotgun (WGS) entry which is preliminary data.</text>
</comment>
<dbReference type="EC" id="3.1.3.8" evidence="4"/>
<name>A0A7W7FTL8_9PSEU</name>
<evidence type="ECO:0000256" key="2">
    <source>
        <dbReference type="SAM" id="SignalP"/>
    </source>
</evidence>
<sequence>MSVRIGAAGVLTGVLVLGLAGPAMAEPAGQRVRLVSEQVLGKITFQGTTVGGLSGIDYDRRTGEWVLICDDRSDRQPVRYYTARQGKDGFELTGTKPLLRPDGSTYPKLSLDTPDPEEIRIDPLSGDLWWTSEGDRLPPVLIDPAIRRAHRDGSFAGELPLPANLRMSAGEQGPRRNEVLEGLAFAAGGHLVVSTVEGPLIQDGLSPTPAAGALGRISVQNRAGRLLSQYAYPMEKVFAEPVPAGAFANNGVVAILPVEEHDPHRYLVMERSFVTGVGNKVRIYEINTAGATDVRKIDSLAGAKFRPVRKKLLADLGTLGLSTVDNVEGMTWGPRLRSGERSLVLVSDDNFSATQVSQLITLAVR</sequence>
<keyword evidence="4" id="KW-0378">Hydrolase</keyword>
<feature type="region of interest" description="Disordered" evidence="1">
    <location>
        <begin position="92"/>
        <end position="114"/>
    </location>
</feature>
<keyword evidence="2" id="KW-0732">Signal</keyword>
<dbReference type="InterPro" id="IPR027372">
    <property type="entry name" value="Phytase-like_dom"/>
</dbReference>
<protein>
    <submittedName>
        <fullName evidence="4">3-phytase</fullName>
        <ecNumber evidence="4">3.1.3.8</ecNumber>
    </submittedName>
</protein>
<evidence type="ECO:0000313" key="5">
    <source>
        <dbReference type="Proteomes" id="UP000533598"/>
    </source>
</evidence>